<reference evidence="1" key="1">
    <citation type="submission" date="2021-03" db="EMBL/GenBank/DDBJ databases">
        <title>Evolutionary innovations through gain and loss of genes in the ectomycorrhizal Boletales.</title>
        <authorList>
            <person name="Wu G."/>
            <person name="Miyauchi S."/>
            <person name="Morin E."/>
            <person name="Yang Z.-L."/>
            <person name="Xu J."/>
            <person name="Martin F.M."/>
        </authorList>
    </citation>
    <scope>NUCLEOTIDE SEQUENCE</scope>
    <source>
        <strain evidence="1">BR01</strain>
    </source>
</reference>
<organism evidence="1 2">
    <name type="scientific">Boletus reticuloceps</name>
    <dbReference type="NCBI Taxonomy" id="495285"/>
    <lineage>
        <taxon>Eukaryota</taxon>
        <taxon>Fungi</taxon>
        <taxon>Dikarya</taxon>
        <taxon>Basidiomycota</taxon>
        <taxon>Agaricomycotina</taxon>
        <taxon>Agaricomycetes</taxon>
        <taxon>Agaricomycetidae</taxon>
        <taxon>Boletales</taxon>
        <taxon>Boletineae</taxon>
        <taxon>Boletaceae</taxon>
        <taxon>Boletoideae</taxon>
        <taxon>Boletus</taxon>
    </lineage>
</organism>
<dbReference type="EMBL" id="JAGFBS010000003">
    <property type="protein sequence ID" value="KAG6380520.1"/>
    <property type="molecule type" value="Genomic_DNA"/>
</dbReference>
<keyword evidence="2" id="KW-1185">Reference proteome</keyword>
<protein>
    <submittedName>
        <fullName evidence="1">Uncharacterized protein</fullName>
    </submittedName>
</protein>
<proteinExistence type="predicted"/>
<evidence type="ECO:0000313" key="1">
    <source>
        <dbReference type="EMBL" id="KAG6380520.1"/>
    </source>
</evidence>
<dbReference type="AlphaFoldDB" id="A0A8I2YYN3"/>
<dbReference type="OrthoDB" id="2687561at2759"/>
<gene>
    <name evidence="1" type="ORF">JVT61DRAFT_8684</name>
</gene>
<accession>A0A8I2YYN3</accession>
<evidence type="ECO:0000313" key="2">
    <source>
        <dbReference type="Proteomes" id="UP000683000"/>
    </source>
</evidence>
<dbReference type="Proteomes" id="UP000683000">
    <property type="component" value="Unassembled WGS sequence"/>
</dbReference>
<sequence length="132" mass="14709">MCNATVERIVDCAHHHKIQSILELKKETAWLDTDQFGNKVIYLIQRHAAPPASPFTCTPLRPTMSSTANTICLPEYPLAQRKNKCSACGKEGHNARNKICVNHPSCMATVADKENVCVPFNSLDTPMVYPNR</sequence>
<name>A0A8I2YYN3_9AGAM</name>
<comment type="caution">
    <text evidence="1">The sequence shown here is derived from an EMBL/GenBank/DDBJ whole genome shotgun (WGS) entry which is preliminary data.</text>
</comment>